<sequence length="316" mass="35442">MTAPVFKLVKTALAETFASKTGGPPGYFKSITAVGLLLLSLGASSRHSMAATSSPRAPQVPQKTPGPAQESFSDFKSLRARLLNLIGSAQKRVILVSDFLTDGDISSALYLAKYRKVNVNVLLGKRKANRYLSRVRFLNQQGISVSHRPLSLPIKAPTVLLVDNQLYTVTRDLDVLRPEMGSTLSQVAPAPMNEFLKALIAAFKNQRSLRSTPLPQVGRPRRHKAVSQRYPKPYRVNPDRGYNYDRYRPAAKPDNVPTRLPKDTVYQKRQKQKILDQEKKLQDQQILENEALEESKEPSSHHHDDVMDQSYPEDTQ</sequence>
<evidence type="ECO:0000256" key="1">
    <source>
        <dbReference type="SAM" id="MobiDB-lite"/>
    </source>
</evidence>
<organism evidence="2 3">
    <name type="scientific">Pseudobacteriovorax antillogorgiicola</name>
    <dbReference type="NCBI Taxonomy" id="1513793"/>
    <lineage>
        <taxon>Bacteria</taxon>
        <taxon>Pseudomonadati</taxon>
        <taxon>Bdellovibrionota</taxon>
        <taxon>Oligoflexia</taxon>
        <taxon>Oligoflexales</taxon>
        <taxon>Pseudobacteriovoracaceae</taxon>
        <taxon>Pseudobacteriovorax</taxon>
    </lineage>
</organism>
<feature type="region of interest" description="Disordered" evidence="1">
    <location>
        <begin position="50"/>
        <end position="71"/>
    </location>
</feature>
<evidence type="ECO:0000313" key="3">
    <source>
        <dbReference type="Proteomes" id="UP000192907"/>
    </source>
</evidence>
<name>A0A1Y6BXM3_9BACT</name>
<dbReference type="STRING" id="1513793.SAMN06296036_110150"/>
<dbReference type="OrthoDB" id="10005831at2"/>
<dbReference type="SUPFAM" id="SSF56024">
    <property type="entry name" value="Phospholipase D/nuclease"/>
    <property type="match status" value="1"/>
</dbReference>
<keyword evidence="3" id="KW-1185">Reference proteome</keyword>
<reference evidence="3" key="1">
    <citation type="submission" date="2017-04" db="EMBL/GenBank/DDBJ databases">
        <authorList>
            <person name="Varghese N."/>
            <person name="Submissions S."/>
        </authorList>
    </citation>
    <scope>NUCLEOTIDE SEQUENCE [LARGE SCALE GENOMIC DNA]</scope>
    <source>
        <strain evidence="3">RKEM611</strain>
    </source>
</reference>
<dbReference type="AlphaFoldDB" id="A0A1Y6BXM3"/>
<protein>
    <recommendedName>
        <fullName evidence="4">PLD-like domain-containing protein</fullName>
    </recommendedName>
</protein>
<dbReference type="Gene3D" id="3.30.870.10">
    <property type="entry name" value="Endonuclease Chain A"/>
    <property type="match status" value="1"/>
</dbReference>
<evidence type="ECO:0000313" key="2">
    <source>
        <dbReference type="EMBL" id="SMF34561.1"/>
    </source>
</evidence>
<feature type="compositionally biased region" description="Basic and acidic residues" evidence="1">
    <location>
        <begin position="293"/>
        <end position="306"/>
    </location>
</feature>
<feature type="compositionally biased region" description="Basic and acidic residues" evidence="1">
    <location>
        <begin position="273"/>
        <end position="282"/>
    </location>
</feature>
<dbReference type="EMBL" id="FWZT01000010">
    <property type="protein sequence ID" value="SMF34561.1"/>
    <property type="molecule type" value="Genomic_DNA"/>
</dbReference>
<evidence type="ECO:0008006" key="4">
    <source>
        <dbReference type="Google" id="ProtNLM"/>
    </source>
</evidence>
<dbReference type="Proteomes" id="UP000192907">
    <property type="component" value="Unassembled WGS sequence"/>
</dbReference>
<gene>
    <name evidence="2" type="ORF">SAMN06296036_110150</name>
</gene>
<accession>A0A1Y6BXM3</accession>
<dbReference type="RefSeq" id="WP_132320929.1">
    <property type="nucleotide sequence ID" value="NZ_FWZT01000010.1"/>
</dbReference>
<feature type="region of interest" description="Disordered" evidence="1">
    <location>
        <begin position="211"/>
        <end position="316"/>
    </location>
</feature>
<proteinExistence type="predicted"/>